<organism evidence="1 2">
    <name type="scientific">Microbacterium phyllosphaerae</name>
    <dbReference type="NCBI Taxonomy" id="124798"/>
    <lineage>
        <taxon>Bacteria</taxon>
        <taxon>Bacillati</taxon>
        <taxon>Actinomycetota</taxon>
        <taxon>Actinomycetes</taxon>
        <taxon>Micrococcales</taxon>
        <taxon>Microbacteriaceae</taxon>
        <taxon>Microbacterium</taxon>
    </lineage>
</organism>
<dbReference type="EMBL" id="JAGIOA010000001">
    <property type="protein sequence ID" value="MBP2377022.1"/>
    <property type="molecule type" value="Genomic_DNA"/>
</dbReference>
<gene>
    <name evidence="1" type="ORF">JOF42_000517</name>
</gene>
<keyword evidence="2" id="KW-1185">Reference proteome</keyword>
<evidence type="ECO:0000313" key="1">
    <source>
        <dbReference type="EMBL" id="MBP2377022.1"/>
    </source>
</evidence>
<reference evidence="1 2" key="1">
    <citation type="submission" date="2021-03" db="EMBL/GenBank/DDBJ databases">
        <title>Sequencing the genomes of 1000 actinobacteria strains.</title>
        <authorList>
            <person name="Klenk H.-P."/>
        </authorList>
    </citation>
    <scope>NUCLEOTIDE SEQUENCE [LARGE SCALE GENOMIC DNA]</scope>
    <source>
        <strain evidence="1 2">DSM 13468</strain>
    </source>
</reference>
<evidence type="ECO:0000313" key="2">
    <source>
        <dbReference type="Proteomes" id="UP000703720"/>
    </source>
</evidence>
<comment type="caution">
    <text evidence="1">The sequence shown here is derived from an EMBL/GenBank/DDBJ whole genome shotgun (WGS) entry which is preliminary data.</text>
</comment>
<dbReference type="Proteomes" id="UP000703720">
    <property type="component" value="Unassembled WGS sequence"/>
</dbReference>
<protein>
    <submittedName>
        <fullName evidence="1">Uncharacterized protein</fullName>
    </submittedName>
</protein>
<sequence length="36" mass="3814">MSAGGGENDNLRAFSNLGSRHQEADPFRIINIAIAA</sequence>
<name>A0ABS4WLE6_9MICO</name>
<accession>A0ABS4WLE6</accession>
<proteinExistence type="predicted"/>